<comment type="caution">
    <text evidence="1">The sequence shown here is derived from an EMBL/GenBank/DDBJ whole genome shotgun (WGS) entry which is preliminary data.</text>
</comment>
<organism evidence="1 2">
    <name type="scientific">Aphidius gifuensis</name>
    <name type="common">Parasitoid wasp</name>
    <dbReference type="NCBI Taxonomy" id="684658"/>
    <lineage>
        <taxon>Eukaryota</taxon>
        <taxon>Metazoa</taxon>
        <taxon>Ecdysozoa</taxon>
        <taxon>Arthropoda</taxon>
        <taxon>Hexapoda</taxon>
        <taxon>Insecta</taxon>
        <taxon>Pterygota</taxon>
        <taxon>Neoptera</taxon>
        <taxon>Endopterygota</taxon>
        <taxon>Hymenoptera</taxon>
        <taxon>Apocrita</taxon>
        <taxon>Ichneumonoidea</taxon>
        <taxon>Braconidae</taxon>
        <taxon>Aphidiinae</taxon>
        <taxon>Aphidius</taxon>
    </lineage>
</organism>
<dbReference type="EMBL" id="JACMRX010000001">
    <property type="protein sequence ID" value="KAF7998193.1"/>
    <property type="molecule type" value="Genomic_DNA"/>
</dbReference>
<dbReference type="AlphaFoldDB" id="A0A835CY68"/>
<keyword evidence="2" id="KW-1185">Reference proteome</keyword>
<evidence type="ECO:0000313" key="2">
    <source>
        <dbReference type="Proteomes" id="UP000639338"/>
    </source>
</evidence>
<proteinExistence type="predicted"/>
<gene>
    <name evidence="1" type="ORF">HCN44_009591</name>
</gene>
<protein>
    <submittedName>
        <fullName evidence="1">Uncharacterized protein</fullName>
    </submittedName>
</protein>
<accession>A0A835CY68</accession>
<dbReference type="Proteomes" id="UP000639338">
    <property type="component" value="Unassembled WGS sequence"/>
</dbReference>
<evidence type="ECO:0000313" key="1">
    <source>
        <dbReference type="EMBL" id="KAF7998193.1"/>
    </source>
</evidence>
<sequence>MSMTWTATKIIRKAPYDNRTLTVLVQSEELPISSCKLNIGENSVGFNGNDIIYDKESSYSSSAQSGLEFVGLDDNSCSVRIHLDVLNTTNNEDKLLNQDWIITVDGKNYRFLNDPETITVNLKAYKEEVLRCIIRVETSEAGFYDYFPLYDKGGQIHSFRMFEYIGDTDNSCSFIIHPKYYVFQKYFNEYDVFKGKWTIIEKYSCDKSFWNIVTFVYDWERQGCYREYNIFFNPRTSVEVMAMTWTATKIIRKAPYDNRTLTVFVQSEAQPISMCKLNIGYNFFDLRRNDIIIYNKYTSYSSPLEFGIEYIGLNDNSCSVRIHLDVLNTTNKENDILNQDWVFTAMHVDYKEKNSIYSFHMGSKNWWIDNHYSKVFLRKKFLSSTDVQHY</sequence>
<name>A0A835CY68_APHGI</name>
<reference evidence="1 2" key="1">
    <citation type="submission" date="2020-08" db="EMBL/GenBank/DDBJ databases">
        <title>Aphidius gifuensis genome sequencing and assembly.</title>
        <authorList>
            <person name="Du Z."/>
        </authorList>
    </citation>
    <scope>NUCLEOTIDE SEQUENCE [LARGE SCALE GENOMIC DNA]</scope>
    <source>
        <strain evidence="1">YNYX2018</strain>
        <tissue evidence="1">Adults</tissue>
    </source>
</reference>